<dbReference type="CDD" id="cd01895">
    <property type="entry name" value="EngA2"/>
    <property type="match status" value="1"/>
</dbReference>
<dbReference type="EMBL" id="JPWU03000164">
    <property type="protein sequence ID" value="KAG2524105.1"/>
    <property type="molecule type" value="Genomic_DNA"/>
</dbReference>
<feature type="domain" description="EngA-type G" evidence="12">
    <location>
        <begin position="176"/>
        <end position="344"/>
    </location>
</feature>
<dbReference type="InterPro" id="IPR031166">
    <property type="entry name" value="G_ENGA"/>
</dbReference>
<dbReference type="GO" id="GO:0008270">
    <property type="term" value="F:zinc ion binding"/>
    <property type="evidence" value="ECO:0007669"/>
    <property type="project" value="UniProtKB-KW"/>
</dbReference>
<dbReference type="EMBL" id="MBDN02000180">
    <property type="protein sequence ID" value="RLN78637.1"/>
    <property type="molecule type" value="Genomic_DNA"/>
</dbReference>
<evidence type="ECO:0000313" key="13">
    <source>
        <dbReference type="EMBL" id="KAG2524105.1"/>
    </source>
</evidence>
<keyword evidence="8" id="KW-0862">Zinc</keyword>
<dbReference type="SUPFAM" id="SSF52540">
    <property type="entry name" value="P-loop containing nucleoside triphosphate hydrolases"/>
    <property type="match status" value="2"/>
</dbReference>
<evidence type="ECO:0000256" key="1">
    <source>
        <dbReference type="ARBA" id="ARBA00008279"/>
    </source>
</evidence>
<feature type="region of interest" description="Disordered" evidence="9">
    <location>
        <begin position="347"/>
        <end position="366"/>
    </location>
</feature>
<dbReference type="InterPro" id="IPR016484">
    <property type="entry name" value="GTPase_Der"/>
</dbReference>
<protein>
    <recommendedName>
        <fullName evidence="2">GTPase Der</fullName>
    </recommendedName>
    <alternativeName>
        <fullName evidence="7">GTP-binding protein EngA</fullName>
    </alternativeName>
</protein>
<feature type="compositionally biased region" description="Basic and acidic residues" evidence="9">
    <location>
        <begin position="347"/>
        <end position="357"/>
    </location>
</feature>
<dbReference type="PRINTS" id="PR00449">
    <property type="entry name" value="RASTRNSFRMNG"/>
</dbReference>
<organism evidence="14 17">
    <name type="scientific">Phytophthora kernoviae</name>
    <dbReference type="NCBI Taxonomy" id="325452"/>
    <lineage>
        <taxon>Eukaryota</taxon>
        <taxon>Sar</taxon>
        <taxon>Stramenopiles</taxon>
        <taxon>Oomycota</taxon>
        <taxon>Peronosporomycetes</taxon>
        <taxon>Peronosporales</taxon>
        <taxon>Peronosporaceae</taxon>
        <taxon>Phytophthora</taxon>
    </lineage>
</organism>
<dbReference type="STRING" id="325452.A0A3R7IIM0"/>
<evidence type="ECO:0000259" key="10">
    <source>
        <dbReference type="PROSITE" id="PS50035"/>
    </source>
</evidence>
<reference evidence="13" key="3">
    <citation type="submission" date="2020-06" db="EMBL/GenBank/DDBJ databases">
        <authorList>
            <person name="Studholme D.J."/>
        </authorList>
    </citation>
    <scope>NUCLEOTIDE SEQUENCE</scope>
    <source>
        <strain evidence="13">NZFS 3630</strain>
    </source>
</reference>
<dbReference type="Proteomes" id="UP000792063">
    <property type="component" value="Unassembled WGS sequence"/>
</dbReference>
<evidence type="ECO:0000259" key="12">
    <source>
        <dbReference type="PROSITE" id="PS51712"/>
    </source>
</evidence>
<evidence type="ECO:0000256" key="4">
    <source>
        <dbReference type="ARBA" id="ARBA00022737"/>
    </source>
</evidence>
<dbReference type="Proteomes" id="UP000285883">
    <property type="component" value="Unassembled WGS sequence"/>
</dbReference>
<evidence type="ECO:0000256" key="5">
    <source>
        <dbReference type="ARBA" id="ARBA00022741"/>
    </source>
</evidence>
<dbReference type="InterPro" id="IPR027417">
    <property type="entry name" value="P-loop_NTPase"/>
</dbReference>
<keyword evidence="4" id="KW-0677">Repeat</keyword>
<dbReference type="InterPro" id="IPR032859">
    <property type="entry name" value="KH_dom-like"/>
</dbReference>
<dbReference type="GO" id="GO:0042254">
    <property type="term" value="P:ribosome biogenesis"/>
    <property type="evidence" value="ECO:0007669"/>
    <property type="project" value="UniProtKB-KW"/>
</dbReference>
<comment type="caution">
    <text evidence="14">The sequence shown here is derived from an EMBL/GenBank/DDBJ whole genome shotgun (WGS) entry which is preliminary data.</text>
</comment>
<name>A0A3R7IIM0_9STRA</name>
<evidence type="ECO:0000256" key="9">
    <source>
        <dbReference type="SAM" id="MobiDB-lite"/>
    </source>
</evidence>
<evidence type="ECO:0000256" key="2">
    <source>
        <dbReference type="ARBA" id="ARBA00020953"/>
    </source>
</evidence>
<evidence type="ECO:0000256" key="3">
    <source>
        <dbReference type="ARBA" id="ARBA00022517"/>
    </source>
</evidence>
<dbReference type="InterPro" id="IPR006073">
    <property type="entry name" value="GTP-bd"/>
</dbReference>
<dbReference type="Pfam" id="PF14714">
    <property type="entry name" value="KH_dom-like"/>
    <property type="match status" value="1"/>
</dbReference>
<keyword evidence="3" id="KW-0690">Ribosome biogenesis</keyword>
<dbReference type="FunFam" id="3.30.300.20:FF:000004">
    <property type="entry name" value="GTPase Der"/>
    <property type="match status" value="1"/>
</dbReference>
<keyword evidence="8" id="KW-0863">Zinc-finger</keyword>
<keyword evidence="6" id="KW-0342">GTP-binding</keyword>
<evidence type="ECO:0000313" key="17">
    <source>
        <dbReference type="Proteomes" id="UP000285883"/>
    </source>
</evidence>
<dbReference type="InterPro" id="IPR005225">
    <property type="entry name" value="Small_GTP-bd"/>
</dbReference>
<reference evidence="13" key="1">
    <citation type="journal article" date="2015" name="Genom Data">
        <title>Genome sequences of six Phytophthora species associated with forests in New Zealand.</title>
        <authorList>
            <person name="Studholme D.J."/>
            <person name="McDougal R.L."/>
            <person name="Sambles C."/>
            <person name="Hansen E."/>
            <person name="Hardy G."/>
            <person name="Grant M."/>
            <person name="Ganley R.J."/>
            <person name="Williams N.M."/>
        </authorList>
    </citation>
    <scope>NUCLEOTIDE SEQUENCE</scope>
    <source>
        <strain evidence="13">NZFS 3630</strain>
    </source>
</reference>
<keyword evidence="8" id="KW-0479">Metal-binding</keyword>
<comment type="similarity">
    <text evidence="1">Belongs to the TRAFAC class TrmE-Era-EngA-EngB-Septin-like GTPase superfamily. EngA (Der) GTPase family.</text>
</comment>
<dbReference type="SUPFAM" id="SSF56024">
    <property type="entry name" value="Phospholipase D/nuclease"/>
    <property type="match status" value="1"/>
</dbReference>
<dbReference type="CDD" id="cd01894">
    <property type="entry name" value="EngA1"/>
    <property type="match status" value="1"/>
</dbReference>
<dbReference type="Gene3D" id="3.40.50.300">
    <property type="entry name" value="P-loop containing nucleotide triphosphate hydrolases"/>
    <property type="match status" value="2"/>
</dbReference>
<proteinExistence type="inferred from homology"/>
<dbReference type="PANTHER" id="PTHR43834:SF6">
    <property type="entry name" value="GTPASE DER"/>
    <property type="match status" value="1"/>
</dbReference>
<dbReference type="NCBIfam" id="TIGR00231">
    <property type="entry name" value="small_GTP"/>
    <property type="match status" value="2"/>
</dbReference>
<dbReference type="PROSITE" id="PS51712">
    <property type="entry name" value="G_ENGA"/>
    <property type="match status" value="2"/>
</dbReference>
<dbReference type="PROSITE" id="PS50035">
    <property type="entry name" value="PLD"/>
    <property type="match status" value="1"/>
</dbReference>
<dbReference type="AlphaFoldDB" id="A0A3R7IIM0"/>
<feature type="compositionally biased region" description="Basic residues" evidence="9">
    <location>
        <begin position="675"/>
        <end position="700"/>
    </location>
</feature>
<keyword evidence="5" id="KW-0547">Nucleotide-binding</keyword>
<dbReference type="PROSITE" id="PS50103">
    <property type="entry name" value="ZF_C3H1"/>
    <property type="match status" value="1"/>
</dbReference>
<feature type="domain" description="C3H1-type" evidence="11">
    <location>
        <begin position="25"/>
        <end position="52"/>
    </location>
</feature>
<dbReference type="Pfam" id="PF13091">
    <property type="entry name" value="PLDc_2"/>
    <property type="match status" value="1"/>
</dbReference>
<feature type="domain" description="EngA-type G" evidence="12">
    <location>
        <begin position="369"/>
        <end position="548"/>
    </location>
</feature>
<feature type="zinc finger region" description="C3H1-type" evidence="8">
    <location>
        <begin position="25"/>
        <end position="52"/>
    </location>
</feature>
<dbReference type="InterPro" id="IPR001736">
    <property type="entry name" value="PLipase_D/transphosphatidylase"/>
</dbReference>
<dbReference type="GO" id="GO:0003824">
    <property type="term" value="F:catalytic activity"/>
    <property type="evidence" value="ECO:0007669"/>
    <property type="project" value="InterPro"/>
</dbReference>
<reference evidence="16 17" key="2">
    <citation type="submission" date="2018-07" db="EMBL/GenBank/DDBJ databases">
        <title>Genome sequencing of oomycete isolates from Chile give support for New Zealand origin for Phytophthora kernoviae and make available the first Nothophytophthora sp. genome.</title>
        <authorList>
            <person name="Studholme D.J."/>
            <person name="Sanfuentes E."/>
            <person name="Panda P."/>
            <person name="Hill R."/>
            <person name="Sambles C."/>
            <person name="Grant M."/>
            <person name="Williams N.M."/>
            <person name="Mcdougal R.L."/>
        </authorList>
    </citation>
    <scope>NUCLEOTIDE SEQUENCE [LARGE SCALE GENOMIC DNA]</scope>
    <source>
        <strain evidence="14">Chile2</strain>
        <strain evidence="15">Chile4</strain>
    </source>
</reference>
<dbReference type="InterPro" id="IPR015946">
    <property type="entry name" value="KH_dom-like_a/b"/>
</dbReference>
<feature type="domain" description="PLD phosphodiesterase" evidence="10">
    <location>
        <begin position="126"/>
        <end position="153"/>
    </location>
</feature>
<gene>
    <name evidence="14" type="ORF">BBI17_005388</name>
    <name evidence="15" type="ORF">BBO99_00005826</name>
    <name evidence="13" type="ORF">JM18_005518</name>
</gene>
<dbReference type="GO" id="GO:0005525">
    <property type="term" value="F:GTP binding"/>
    <property type="evidence" value="ECO:0007669"/>
    <property type="project" value="UniProtKB-KW"/>
</dbReference>
<dbReference type="Gene3D" id="3.30.300.20">
    <property type="match status" value="1"/>
</dbReference>
<dbReference type="InterPro" id="IPR000571">
    <property type="entry name" value="Znf_CCCH"/>
</dbReference>
<keyword evidence="16" id="KW-1185">Reference proteome</keyword>
<dbReference type="EMBL" id="MAYM02001381">
    <property type="protein sequence ID" value="RLN20440.1"/>
    <property type="molecule type" value="Genomic_DNA"/>
</dbReference>
<accession>A0A3R7IIM0</accession>
<dbReference type="Pfam" id="PF01926">
    <property type="entry name" value="MMR_HSR1"/>
    <property type="match status" value="2"/>
</dbReference>
<dbReference type="PANTHER" id="PTHR43834">
    <property type="entry name" value="GTPASE DER"/>
    <property type="match status" value="1"/>
</dbReference>
<evidence type="ECO:0000256" key="6">
    <source>
        <dbReference type="ARBA" id="ARBA00023134"/>
    </source>
</evidence>
<evidence type="ECO:0000313" key="14">
    <source>
        <dbReference type="EMBL" id="RLN20440.1"/>
    </source>
</evidence>
<dbReference type="InterPro" id="IPR025202">
    <property type="entry name" value="PLD-like_dom"/>
</dbReference>
<dbReference type="Proteomes" id="UP000285624">
    <property type="component" value="Unassembled WGS sequence"/>
</dbReference>
<sequence>MGNCIGTDTTGIGSGDSFVDVLFFPDSGMPCKKFHSGEGCTRKNCKSIHDQGSSLLTFLSYLKTARKTMDICVFTITCDEIADAVLDAHERGVKVRVITDDGQAKGKGSDIQKFIDAGIPTRDDNARTYMHNKFCIIDKTILLNGSFNWSRQARPLCLHRSRVSERSIFLEDHPRLRVAFVGRTNVGKSTLFNRLTKSRAAIVHNVPGTTRDRRYAQASIAGMELDVVDTGGLEDAPSGTLEEGMLEQTRLAVHEADIVFFLVDGRQGITPVDTHFARWLRRENPKAPVHLVANKLEGYPDRWEDEMNECYQLGLGGAIPLSAEHGEGITLLLDAIIPEYEKFEKEKKKEEQEKKDAEEEAEDDDPRTIKLAIVGRPNVGKSTLLNKIVRNDRVLTGPEPGVTRDSVEVPWTFQGHPIRLVDTAGIRRYSKRDHSDQIENLSVRDAFRSIDSAQVVAVVVDMSEPKLIHMDLTIAQRVIEEGRALVLVANKSDLAGANVEFEMKRIQDELLDSLAQVRGVPVVPISALTGNGIKRLVPEVMKAYEKWDLRVTTGRLNRWLKAMARHHPPPTVKGKTINVKYATQVKSRPPTFAVFVSNPSDVPESYKRFLLSQLREEFDMVGVPARLLLRGNKENPFEKRKKFQQRTSSVLYGKQRQKEEKPVEVEATSADSKGSAKKKASLTRKQKSGHFTPRRFKKKK</sequence>
<dbReference type="NCBIfam" id="TIGR03594">
    <property type="entry name" value="GTPase_EngA"/>
    <property type="match status" value="1"/>
</dbReference>
<dbReference type="CDD" id="cd09171">
    <property type="entry name" value="PLDc_vPLD6_like"/>
    <property type="match status" value="1"/>
</dbReference>
<evidence type="ECO:0000313" key="16">
    <source>
        <dbReference type="Proteomes" id="UP000285624"/>
    </source>
</evidence>
<evidence type="ECO:0000313" key="15">
    <source>
        <dbReference type="EMBL" id="RLN78637.1"/>
    </source>
</evidence>
<evidence type="ECO:0000256" key="7">
    <source>
        <dbReference type="ARBA" id="ARBA00032345"/>
    </source>
</evidence>
<evidence type="ECO:0000256" key="8">
    <source>
        <dbReference type="PROSITE-ProRule" id="PRU00723"/>
    </source>
</evidence>
<dbReference type="HAMAP" id="MF_00195">
    <property type="entry name" value="GTPase_Der"/>
    <property type="match status" value="1"/>
</dbReference>
<dbReference type="Gene3D" id="3.30.870.10">
    <property type="entry name" value="Endonuclease Chain A"/>
    <property type="match status" value="1"/>
</dbReference>
<feature type="region of interest" description="Disordered" evidence="9">
    <location>
        <begin position="638"/>
        <end position="700"/>
    </location>
</feature>
<evidence type="ECO:0000259" key="11">
    <source>
        <dbReference type="PROSITE" id="PS50103"/>
    </source>
</evidence>